<evidence type="ECO:0000313" key="4">
    <source>
        <dbReference type="EMBL" id="KAF2232882.1"/>
    </source>
</evidence>
<dbReference type="Gene3D" id="3.40.50.300">
    <property type="entry name" value="P-loop containing nucleotide triphosphate hydrolases"/>
    <property type="match status" value="1"/>
</dbReference>
<evidence type="ECO:0000313" key="5">
    <source>
        <dbReference type="Proteomes" id="UP000800092"/>
    </source>
</evidence>
<proteinExistence type="predicted"/>
<feature type="domain" description="Nephrocystin 3-like N-terminal" evidence="3">
    <location>
        <begin position="100"/>
        <end position="243"/>
    </location>
</feature>
<dbReference type="EMBL" id="ML991811">
    <property type="protein sequence ID" value="KAF2232882.1"/>
    <property type="molecule type" value="Genomic_DNA"/>
</dbReference>
<evidence type="ECO:0000256" key="1">
    <source>
        <dbReference type="ARBA" id="ARBA00022737"/>
    </source>
</evidence>
<dbReference type="Gene3D" id="1.25.40.20">
    <property type="entry name" value="Ankyrin repeat-containing domain"/>
    <property type="match status" value="1"/>
</dbReference>
<dbReference type="Pfam" id="PF24883">
    <property type="entry name" value="NPHP3_N"/>
    <property type="match status" value="1"/>
</dbReference>
<name>A0A6A6H4F7_VIRVR</name>
<dbReference type="Pfam" id="PF12796">
    <property type="entry name" value="Ank_2"/>
    <property type="match status" value="1"/>
</dbReference>
<organism evidence="4 5">
    <name type="scientific">Viridothelium virens</name>
    <name type="common">Speckled blister lichen</name>
    <name type="synonym">Trypethelium virens</name>
    <dbReference type="NCBI Taxonomy" id="1048519"/>
    <lineage>
        <taxon>Eukaryota</taxon>
        <taxon>Fungi</taxon>
        <taxon>Dikarya</taxon>
        <taxon>Ascomycota</taxon>
        <taxon>Pezizomycotina</taxon>
        <taxon>Dothideomycetes</taxon>
        <taxon>Dothideomycetes incertae sedis</taxon>
        <taxon>Trypetheliales</taxon>
        <taxon>Trypetheliaceae</taxon>
        <taxon>Viridothelium</taxon>
    </lineage>
</organism>
<dbReference type="OrthoDB" id="448455at2759"/>
<gene>
    <name evidence="4" type="ORF">EV356DRAFT_534182</name>
</gene>
<keyword evidence="2" id="KW-0040">ANK repeat</keyword>
<dbReference type="PROSITE" id="PS50088">
    <property type="entry name" value="ANK_REPEAT"/>
    <property type="match status" value="1"/>
</dbReference>
<evidence type="ECO:0000259" key="3">
    <source>
        <dbReference type="Pfam" id="PF24883"/>
    </source>
</evidence>
<sequence length="725" mass="82108">MNAPGGDVEVLKFNIGAVGRRKKALKEHQEEVLLHIRHIRDKLSGEDAQVNHEACSHILELKEVSDQKRIVDILEWIYPSSLETPAALARTAILKNHSFISSDSTYQQWHEDAGSPWQLNSYGKPESGKSVLAQTVLRDLRQKCGHSGPPILALFFITRINLDNSYRPSLQLIETAHQLSSTVCRAHPPSHHRPMGRPKGLWQALTEDDARRILYDELSSIPTKYLVIDAIDEAEGCKSSIDREIRQLRHHNVAILSTDRRDPRERHDQPYCYRCADGSLNLYWLCDQCMGHFQINSIELCQNCYKVKGLRCRDTSHEMKPPLKLNIEMKTSQQDLKRYVEMFLDDEFNGGDTGDDDEAMFGGQDTLLSMLRKKLGPDFWASLPFKVSTAADSNFLYAKLFMERLRVQPTLDGAITMVRQLDQVHGTLDNLDEQYGNMVSLCTNKSDTLASQVAYDHLALVSSAFEVLSFVQLSHARAIACGDRLLEHFSGRFCLKQVVRRGTNGLLNIDNIGEADSFPVTFFHRSLSTHIEKNQKRQFPDAHQRMFQACLAYLKLDEFSGPFESLPRLEEAVKKYLFVSCAAPYWGLHAQNVSSNVENSLLILDLLNDANRLSYVMQIAWHTRSRAESSWDVSGGITPLHECAFYGLKTLCRALLLFETPVDPVDDVYNQTHLIYASRKGHVYLVKLLLDAGANPHHLSTLGRSPMVLLMLCPATSTLFRVTRA</sequence>
<dbReference type="InterPro" id="IPR056884">
    <property type="entry name" value="NPHP3-like_N"/>
</dbReference>
<dbReference type="InterPro" id="IPR002110">
    <property type="entry name" value="Ankyrin_rpt"/>
</dbReference>
<dbReference type="SMART" id="SM00248">
    <property type="entry name" value="ANK"/>
    <property type="match status" value="2"/>
</dbReference>
<protein>
    <recommendedName>
        <fullName evidence="3">Nephrocystin 3-like N-terminal domain-containing protein</fullName>
    </recommendedName>
</protein>
<accession>A0A6A6H4F7</accession>
<keyword evidence="5" id="KW-1185">Reference proteome</keyword>
<dbReference type="AlphaFoldDB" id="A0A6A6H4F7"/>
<feature type="repeat" description="ANK" evidence="2">
    <location>
        <begin position="669"/>
        <end position="701"/>
    </location>
</feature>
<reference evidence="4" key="1">
    <citation type="journal article" date="2020" name="Stud. Mycol.">
        <title>101 Dothideomycetes genomes: a test case for predicting lifestyles and emergence of pathogens.</title>
        <authorList>
            <person name="Haridas S."/>
            <person name="Albert R."/>
            <person name="Binder M."/>
            <person name="Bloem J."/>
            <person name="Labutti K."/>
            <person name="Salamov A."/>
            <person name="Andreopoulos B."/>
            <person name="Baker S."/>
            <person name="Barry K."/>
            <person name="Bills G."/>
            <person name="Bluhm B."/>
            <person name="Cannon C."/>
            <person name="Castanera R."/>
            <person name="Culley D."/>
            <person name="Daum C."/>
            <person name="Ezra D."/>
            <person name="Gonzalez J."/>
            <person name="Henrissat B."/>
            <person name="Kuo A."/>
            <person name="Liang C."/>
            <person name="Lipzen A."/>
            <person name="Lutzoni F."/>
            <person name="Magnuson J."/>
            <person name="Mondo S."/>
            <person name="Nolan M."/>
            <person name="Ohm R."/>
            <person name="Pangilinan J."/>
            <person name="Park H.-J."/>
            <person name="Ramirez L."/>
            <person name="Alfaro M."/>
            <person name="Sun H."/>
            <person name="Tritt A."/>
            <person name="Yoshinaga Y."/>
            <person name="Zwiers L.-H."/>
            <person name="Turgeon B."/>
            <person name="Goodwin S."/>
            <person name="Spatafora J."/>
            <person name="Crous P."/>
            <person name="Grigoriev I."/>
        </authorList>
    </citation>
    <scope>NUCLEOTIDE SEQUENCE</scope>
    <source>
        <strain evidence="4">Tuck. ex Michener</strain>
    </source>
</reference>
<dbReference type="SUPFAM" id="SSF48403">
    <property type="entry name" value="Ankyrin repeat"/>
    <property type="match status" value="1"/>
</dbReference>
<dbReference type="PROSITE" id="PS50297">
    <property type="entry name" value="ANK_REP_REGION"/>
    <property type="match status" value="1"/>
</dbReference>
<keyword evidence="1" id="KW-0677">Repeat</keyword>
<dbReference type="InterPro" id="IPR027417">
    <property type="entry name" value="P-loop_NTPase"/>
</dbReference>
<evidence type="ECO:0000256" key="2">
    <source>
        <dbReference type="PROSITE-ProRule" id="PRU00023"/>
    </source>
</evidence>
<dbReference type="PANTHER" id="PTHR10039">
    <property type="entry name" value="AMELOGENIN"/>
    <property type="match status" value="1"/>
</dbReference>
<dbReference type="Proteomes" id="UP000800092">
    <property type="component" value="Unassembled WGS sequence"/>
</dbReference>
<dbReference type="InterPro" id="IPR036770">
    <property type="entry name" value="Ankyrin_rpt-contain_sf"/>
</dbReference>